<keyword evidence="7" id="KW-0472">Membrane</keyword>
<dbReference type="InterPro" id="IPR004358">
    <property type="entry name" value="Sig_transdc_His_kin-like_C"/>
</dbReference>
<dbReference type="Pfam" id="PF00672">
    <property type="entry name" value="HAMP"/>
    <property type="match status" value="1"/>
</dbReference>
<dbReference type="InterPro" id="IPR005467">
    <property type="entry name" value="His_kinase_dom"/>
</dbReference>
<feature type="domain" description="HAMP" evidence="9">
    <location>
        <begin position="929"/>
        <end position="981"/>
    </location>
</feature>
<dbReference type="SMART" id="SM00304">
    <property type="entry name" value="HAMP"/>
    <property type="match status" value="1"/>
</dbReference>
<dbReference type="InterPro" id="IPR003660">
    <property type="entry name" value="HAMP_dom"/>
</dbReference>
<keyword evidence="11" id="KW-1185">Reference proteome</keyword>
<feature type="transmembrane region" description="Helical" evidence="7">
    <location>
        <begin position="272"/>
        <end position="295"/>
    </location>
</feature>
<evidence type="ECO:0000256" key="2">
    <source>
        <dbReference type="ARBA" id="ARBA00004370"/>
    </source>
</evidence>
<dbReference type="InterPro" id="IPR003594">
    <property type="entry name" value="HATPase_dom"/>
</dbReference>
<dbReference type="SUPFAM" id="SSF47384">
    <property type="entry name" value="Homodimeric domain of signal transducing histidine kinase"/>
    <property type="match status" value="1"/>
</dbReference>
<evidence type="ECO:0000259" key="8">
    <source>
        <dbReference type="PROSITE" id="PS50109"/>
    </source>
</evidence>
<evidence type="ECO:0000256" key="3">
    <source>
        <dbReference type="ARBA" id="ARBA00012438"/>
    </source>
</evidence>
<dbReference type="CDD" id="cd06225">
    <property type="entry name" value="HAMP"/>
    <property type="match status" value="1"/>
</dbReference>
<feature type="transmembrane region" description="Helical" evidence="7">
    <location>
        <begin position="700"/>
        <end position="723"/>
    </location>
</feature>
<feature type="transmembrane region" description="Helical" evidence="7">
    <location>
        <begin position="902"/>
        <end position="923"/>
    </location>
</feature>
<evidence type="ECO:0000256" key="7">
    <source>
        <dbReference type="SAM" id="Phobius"/>
    </source>
</evidence>
<keyword evidence="5" id="KW-0808">Transferase</keyword>
<dbReference type="Pfam" id="PF02518">
    <property type="entry name" value="HATPase_c"/>
    <property type="match status" value="1"/>
</dbReference>
<evidence type="ECO:0000256" key="4">
    <source>
        <dbReference type="ARBA" id="ARBA00022553"/>
    </source>
</evidence>
<keyword evidence="7" id="KW-0812">Transmembrane</keyword>
<dbReference type="PANTHER" id="PTHR43065">
    <property type="entry name" value="SENSOR HISTIDINE KINASE"/>
    <property type="match status" value="1"/>
</dbReference>
<dbReference type="Gene3D" id="6.10.340.10">
    <property type="match status" value="1"/>
</dbReference>
<dbReference type="GO" id="GO:0000155">
    <property type="term" value="F:phosphorelay sensor kinase activity"/>
    <property type="evidence" value="ECO:0007669"/>
    <property type="project" value="InterPro"/>
</dbReference>
<feature type="transmembrane region" description="Helical" evidence="7">
    <location>
        <begin position="360"/>
        <end position="381"/>
    </location>
</feature>
<evidence type="ECO:0000313" key="10">
    <source>
        <dbReference type="EMBL" id="AZS31267.1"/>
    </source>
</evidence>
<feature type="transmembrane region" description="Helical" evidence="7">
    <location>
        <begin position="393"/>
        <end position="415"/>
    </location>
</feature>
<dbReference type="Gene3D" id="1.10.287.130">
    <property type="match status" value="1"/>
</dbReference>
<dbReference type="OrthoDB" id="9776727at2"/>
<sequence length="1208" mass="139739">MNKMRMKSMKKFWLVLSLAMFCLIVGSLWEYSLNDWSADKKLFLFQERLKFEEKRLDDQLRKLDYEAERKKPEWKGKQSVLVGFKGSKLVYWSNERVGSPRLYEILSAGNDFVKINNLYFDVRRHVVGDTVYYALLFIKEDYPYSSNYVKNHFNPSLGENLDYASKVIVREIWEKGGQLVYNRDGRPLFKIESRVERGDVIPSYFLLIPYILYLFLLFYAYEISLDRARSFRIQLFHVFGFFFFIMLLRSLMIDYKVPQVLYSLPIFMTGQIGGGFIVSVGDLFVTMFCLAHYFFITFNKLKIKYDEPRLVHYKYIFLVGFVIGVFFYTNLLHFSINMLIESTQVSLNIARLINVDFSSIVAFITLIIAGMGFIVLINSSVRYFRNLFSITQAFLGVTGVLVFCAALCYFFNFSLSPLECLFPLALYILFILGVYLMKQDAQKSIFMIALVVVCIYIIFLAKSSEIHREHGVRASFANEIIKERDPIFEYKLLEVNDKIKQSQEVDSLVKVGDLDLLSDYISSELLDMTGFYYTCKAMICDPRDSILLTPTFKKYSCDEFYDKLIDSLGTRIGYTSFFSIKDFDGVAEYLGRFSFSTPQGSNCVYIRFKSKNRHEGIGYAQILSREIGVEKEARYPYSYAKYKNGILVDSKGDFSYPRYLERFGKIEHARIMNMDRFSHMVIPVENDGVCIVSLGDDVFALYYLNLLYAIFVSGILTSYGMFFRFDRGWGSFRQTSLTLRIKKNIITLIGALFLIMTIMSIVMNAKSFERRHSSKVIELSRYITDELEHNDCMDAAKCPQILKKLKDMSEVLWVDINIYNWDGVLVATSRPVIFEKGFDGTLLNPKAFEQIIEKEQINFVQDEKIVELTYMAVYMPLVLENGERYVLSIPYFTRGEELNKDILLIVIIAVNIAMIVMVLAFILSSIVAERIMKPLQVVNEKLRQMRVGGKNEKIVYHERDEIGMLVKEYNEMVDKLEANVKKLAKSERESAWREMARQIAHEIKNPLTPMKLNLQFMQRTLQRGNMEEVRQRFKDISAVLIEQIDHMASIASAFSDFAKLQEANNEWFDLSELVNGCAKLFHENVDTMECDIEPNVSVYGDRDQVNRVIVNLLKNAEQSIPEERKGHVLVRLKTVLGKIILLIKDNGCGIPENIRDRISEPNFTTKSGGTGLGLTMSYKIIEAMGGSITFESVENEGTTFYVVLKQDN</sequence>
<evidence type="ECO:0000256" key="6">
    <source>
        <dbReference type="ARBA" id="ARBA00022777"/>
    </source>
</evidence>
<dbReference type="PRINTS" id="PR00344">
    <property type="entry name" value="BCTRLSENSOR"/>
</dbReference>
<dbReference type="PROSITE" id="PS50885">
    <property type="entry name" value="HAMP"/>
    <property type="match status" value="1"/>
</dbReference>
<dbReference type="CDD" id="cd00082">
    <property type="entry name" value="HisKA"/>
    <property type="match status" value="1"/>
</dbReference>
<evidence type="ECO:0000256" key="5">
    <source>
        <dbReference type="ARBA" id="ARBA00022679"/>
    </source>
</evidence>
<dbReference type="AlphaFoldDB" id="A0A3Q9IT89"/>
<organism evidence="10 11">
    <name type="scientific">Butyricimonas faecalis</name>
    <dbReference type="NCBI Taxonomy" id="2093856"/>
    <lineage>
        <taxon>Bacteria</taxon>
        <taxon>Pseudomonadati</taxon>
        <taxon>Bacteroidota</taxon>
        <taxon>Bacteroidia</taxon>
        <taxon>Bacteroidales</taxon>
        <taxon>Odoribacteraceae</taxon>
        <taxon>Butyricimonas</taxon>
    </lineage>
</organism>
<accession>A0A3Q9IT89</accession>
<feature type="transmembrane region" description="Helical" evidence="7">
    <location>
        <begin position="201"/>
        <end position="221"/>
    </location>
</feature>
<feature type="domain" description="Histidine kinase" evidence="8">
    <location>
        <begin position="998"/>
        <end position="1208"/>
    </location>
</feature>
<dbReference type="InterPro" id="IPR036097">
    <property type="entry name" value="HisK_dim/P_sf"/>
</dbReference>
<dbReference type="SUPFAM" id="SSF55874">
    <property type="entry name" value="ATPase domain of HSP90 chaperone/DNA topoisomerase II/histidine kinase"/>
    <property type="match status" value="1"/>
</dbReference>
<dbReference type="SUPFAM" id="SSF158472">
    <property type="entry name" value="HAMP domain-like"/>
    <property type="match status" value="1"/>
</dbReference>
<evidence type="ECO:0000313" key="11">
    <source>
        <dbReference type="Proteomes" id="UP000270673"/>
    </source>
</evidence>
<dbReference type="EMBL" id="CP032819">
    <property type="protein sequence ID" value="AZS31267.1"/>
    <property type="molecule type" value="Genomic_DNA"/>
</dbReference>
<dbReference type="SMART" id="SM00388">
    <property type="entry name" value="HisKA"/>
    <property type="match status" value="1"/>
</dbReference>
<dbReference type="Pfam" id="PF00512">
    <property type="entry name" value="HisKA"/>
    <property type="match status" value="1"/>
</dbReference>
<dbReference type="PANTHER" id="PTHR43065:SF51">
    <property type="entry name" value="HISTIDINE KINASE"/>
    <property type="match status" value="1"/>
</dbReference>
<reference evidence="10 11" key="1">
    <citation type="submission" date="2018-10" db="EMBL/GenBank/DDBJ databases">
        <title>Butyricimonas faecalis sp. nov., isolated from human faeces and emended description of the genus Butyricimonas.</title>
        <authorList>
            <person name="Le Roy T."/>
            <person name="Van der Smissen P."/>
            <person name="Paquot A."/>
            <person name="Delzenne N."/>
            <person name="Muccioli G."/>
            <person name="Collet J.-F."/>
            <person name="Cani P.D."/>
        </authorList>
    </citation>
    <scope>NUCLEOTIDE SEQUENCE [LARGE SCALE GENOMIC DNA]</scope>
    <source>
        <strain evidence="10 11">H184</strain>
    </source>
</reference>
<dbReference type="Proteomes" id="UP000270673">
    <property type="component" value="Chromosome"/>
</dbReference>
<dbReference type="Gene3D" id="3.30.565.10">
    <property type="entry name" value="Histidine kinase-like ATPase, C-terminal domain"/>
    <property type="match status" value="1"/>
</dbReference>
<feature type="transmembrane region" description="Helical" evidence="7">
    <location>
        <begin position="233"/>
        <end position="252"/>
    </location>
</feature>
<dbReference type="InterPro" id="IPR036890">
    <property type="entry name" value="HATPase_C_sf"/>
</dbReference>
<dbReference type="GO" id="GO:0016020">
    <property type="term" value="C:membrane"/>
    <property type="evidence" value="ECO:0007669"/>
    <property type="project" value="UniProtKB-SubCell"/>
</dbReference>
<evidence type="ECO:0000256" key="1">
    <source>
        <dbReference type="ARBA" id="ARBA00000085"/>
    </source>
</evidence>
<comment type="subcellular location">
    <subcellularLocation>
        <location evidence="2">Membrane</location>
    </subcellularLocation>
</comment>
<dbReference type="InterPro" id="IPR003661">
    <property type="entry name" value="HisK_dim/P_dom"/>
</dbReference>
<dbReference type="SMART" id="SM00387">
    <property type="entry name" value="HATPase_c"/>
    <property type="match status" value="1"/>
</dbReference>
<keyword evidence="7" id="KW-1133">Transmembrane helix</keyword>
<feature type="transmembrane region" description="Helical" evidence="7">
    <location>
        <begin position="444"/>
        <end position="461"/>
    </location>
</feature>
<comment type="catalytic activity">
    <reaction evidence="1">
        <text>ATP + protein L-histidine = ADP + protein N-phospho-L-histidine.</text>
        <dbReference type="EC" id="2.7.13.3"/>
    </reaction>
</comment>
<keyword evidence="6" id="KW-0418">Kinase</keyword>
<dbReference type="PROSITE" id="PS50109">
    <property type="entry name" value="HIS_KIN"/>
    <property type="match status" value="1"/>
</dbReference>
<dbReference type="EC" id="2.7.13.3" evidence="3"/>
<feature type="transmembrane region" description="Helical" evidence="7">
    <location>
        <begin position="315"/>
        <end position="340"/>
    </location>
</feature>
<evidence type="ECO:0000259" key="9">
    <source>
        <dbReference type="PROSITE" id="PS50885"/>
    </source>
</evidence>
<name>A0A3Q9IT89_9BACT</name>
<keyword evidence="4" id="KW-0597">Phosphoprotein</keyword>
<gene>
    <name evidence="10" type="ORF">D8S85_18050</name>
</gene>
<feature type="transmembrane region" description="Helical" evidence="7">
    <location>
        <begin position="744"/>
        <end position="763"/>
    </location>
</feature>
<protein>
    <recommendedName>
        <fullName evidence="3">histidine kinase</fullName>
        <ecNumber evidence="3">2.7.13.3</ecNumber>
    </recommendedName>
</protein>
<dbReference type="KEGG" id="buy:D8S85_18050"/>
<feature type="transmembrane region" description="Helical" evidence="7">
    <location>
        <begin position="421"/>
        <end position="437"/>
    </location>
</feature>
<proteinExistence type="predicted"/>